<evidence type="ECO:0000313" key="2">
    <source>
        <dbReference type="EMBL" id="KAH0755692.1"/>
    </source>
</evidence>
<keyword evidence="1" id="KW-0812">Transmembrane</keyword>
<keyword evidence="3" id="KW-1185">Reference proteome</keyword>
<keyword evidence="1" id="KW-0472">Membrane</keyword>
<accession>A0ABQ7UX69</accession>
<sequence>MVTSWILNSLSPDLRDRLQYVNNAKELWEELEGTLDVTSYYTKMKKLWEEMNTLDVNSQCTCVCVCGGKIKMHKAEKDRRLIHFLMGLIEIYSVIRGNILMMTTLPTMAQAFSILSRKERQREVKPLNHMALESTSLNVSASPQHNVHYNKFSLQPH</sequence>
<evidence type="ECO:0000313" key="3">
    <source>
        <dbReference type="Proteomes" id="UP000826656"/>
    </source>
</evidence>
<feature type="transmembrane region" description="Helical" evidence="1">
    <location>
        <begin position="81"/>
        <end position="99"/>
    </location>
</feature>
<organism evidence="2 3">
    <name type="scientific">Solanum tuberosum</name>
    <name type="common">Potato</name>
    <dbReference type="NCBI Taxonomy" id="4113"/>
    <lineage>
        <taxon>Eukaryota</taxon>
        <taxon>Viridiplantae</taxon>
        <taxon>Streptophyta</taxon>
        <taxon>Embryophyta</taxon>
        <taxon>Tracheophyta</taxon>
        <taxon>Spermatophyta</taxon>
        <taxon>Magnoliopsida</taxon>
        <taxon>eudicotyledons</taxon>
        <taxon>Gunneridae</taxon>
        <taxon>Pentapetalae</taxon>
        <taxon>asterids</taxon>
        <taxon>lamiids</taxon>
        <taxon>Solanales</taxon>
        <taxon>Solanaceae</taxon>
        <taxon>Solanoideae</taxon>
        <taxon>Solaneae</taxon>
        <taxon>Solanum</taxon>
    </lineage>
</organism>
<dbReference type="PANTHER" id="PTHR34222">
    <property type="entry name" value="GAG_PRE-INTEGRS DOMAIN-CONTAINING PROTEIN"/>
    <property type="match status" value="1"/>
</dbReference>
<keyword evidence="1" id="KW-1133">Transmembrane helix</keyword>
<protein>
    <recommendedName>
        <fullName evidence="4">Retrotransposon gag domain-containing protein</fullName>
    </recommendedName>
</protein>
<evidence type="ECO:0000256" key="1">
    <source>
        <dbReference type="SAM" id="Phobius"/>
    </source>
</evidence>
<reference evidence="2 3" key="1">
    <citation type="journal article" date="2021" name="bioRxiv">
        <title>Chromosome-scale and haplotype-resolved genome assembly of a tetraploid potato cultivar.</title>
        <authorList>
            <person name="Sun H."/>
            <person name="Jiao W.-B."/>
            <person name="Krause K."/>
            <person name="Campoy J.A."/>
            <person name="Goel M."/>
            <person name="Folz-Donahue K."/>
            <person name="Kukat C."/>
            <person name="Huettel B."/>
            <person name="Schneeberger K."/>
        </authorList>
    </citation>
    <scope>NUCLEOTIDE SEQUENCE [LARGE SCALE GENOMIC DNA]</scope>
    <source>
        <strain evidence="2">SolTubOtavaFocal</strain>
        <tissue evidence="2">Leaves</tissue>
    </source>
</reference>
<proteinExistence type="predicted"/>
<name>A0ABQ7UX69_SOLTU</name>
<dbReference type="Proteomes" id="UP000826656">
    <property type="component" value="Unassembled WGS sequence"/>
</dbReference>
<evidence type="ECO:0008006" key="4">
    <source>
        <dbReference type="Google" id="ProtNLM"/>
    </source>
</evidence>
<comment type="caution">
    <text evidence="2">The sequence shown here is derived from an EMBL/GenBank/DDBJ whole genome shotgun (WGS) entry which is preliminary data.</text>
</comment>
<gene>
    <name evidence="2" type="ORF">KY290_025962</name>
</gene>
<dbReference type="EMBL" id="JAIVGD010000018">
    <property type="protein sequence ID" value="KAH0755692.1"/>
    <property type="molecule type" value="Genomic_DNA"/>
</dbReference>
<dbReference type="PANTHER" id="PTHR34222:SF89">
    <property type="match status" value="1"/>
</dbReference>